<evidence type="ECO:0000313" key="1">
    <source>
        <dbReference type="EMBL" id="ERT67889.1"/>
    </source>
</evidence>
<organism evidence="1 2">
    <name type="scientific">Cetobacterium somerae ATCC BAA-474</name>
    <dbReference type="NCBI Taxonomy" id="1319815"/>
    <lineage>
        <taxon>Bacteria</taxon>
        <taxon>Fusobacteriati</taxon>
        <taxon>Fusobacteriota</taxon>
        <taxon>Fusobacteriia</taxon>
        <taxon>Fusobacteriales</taxon>
        <taxon>Fusobacteriaceae</taxon>
        <taxon>Cetobacterium</taxon>
    </lineage>
</organism>
<dbReference type="EMBL" id="AXZF01000101">
    <property type="protein sequence ID" value="ERT67889.1"/>
    <property type="molecule type" value="Genomic_DNA"/>
</dbReference>
<proteinExistence type="predicted"/>
<sequence length="124" mass="14202">MAYKKSFSEVENKYWGDYKVRMSKAQGAEDVKKIFSMIVADMVKEIEPSLDPIYGEFNGDFEIEMIGDKKYRVAPKIKEDPAYIELIENSDLPAILDKYAELAVNKIVHLSGKEPEENGKKIIH</sequence>
<dbReference type="RefSeq" id="WP_023051743.1">
    <property type="nucleotide sequence ID" value="NZ_CP173062.2"/>
</dbReference>
<accession>U7V9S2</accession>
<dbReference type="STRING" id="1319815.HMPREF0202_02211"/>
<protein>
    <submittedName>
        <fullName evidence="1">Uncharacterized protein</fullName>
    </submittedName>
</protein>
<dbReference type="HOGENOM" id="CLU_160554_0_0_0"/>
<dbReference type="AlphaFoldDB" id="U7V9S2"/>
<name>U7V9S2_9FUSO</name>
<dbReference type="Proteomes" id="UP000017081">
    <property type="component" value="Unassembled WGS sequence"/>
</dbReference>
<gene>
    <name evidence="1" type="ORF">HMPREF0202_02211</name>
</gene>
<comment type="caution">
    <text evidence="1">The sequence shown here is derived from an EMBL/GenBank/DDBJ whole genome shotgun (WGS) entry which is preliminary data.</text>
</comment>
<reference evidence="1 2" key="1">
    <citation type="submission" date="2013-08" db="EMBL/GenBank/DDBJ databases">
        <authorList>
            <person name="Weinstock G."/>
            <person name="Sodergren E."/>
            <person name="Wylie T."/>
            <person name="Fulton L."/>
            <person name="Fulton R."/>
            <person name="Fronick C."/>
            <person name="O'Laughlin M."/>
            <person name="Godfrey J."/>
            <person name="Miner T."/>
            <person name="Herter B."/>
            <person name="Appelbaum E."/>
            <person name="Cordes M."/>
            <person name="Lek S."/>
            <person name="Wollam A."/>
            <person name="Pepin K.H."/>
            <person name="Palsikar V.B."/>
            <person name="Mitreva M."/>
            <person name="Wilson R.K."/>
        </authorList>
    </citation>
    <scope>NUCLEOTIDE SEQUENCE [LARGE SCALE GENOMIC DNA]</scope>
    <source>
        <strain evidence="1 2">ATCC BAA-474</strain>
    </source>
</reference>
<evidence type="ECO:0000313" key="2">
    <source>
        <dbReference type="Proteomes" id="UP000017081"/>
    </source>
</evidence>
<keyword evidence="2" id="KW-1185">Reference proteome</keyword>